<dbReference type="EMBL" id="BX284605">
    <property type="protein sequence ID" value="CCD67435.1"/>
    <property type="molecule type" value="Genomic_DNA"/>
</dbReference>
<keyword evidence="1" id="KW-0812">Transmembrane</keyword>
<dbReference type="eggNOG" id="ENOG502R2IJ">
    <property type="taxonomic scope" value="Eukaryota"/>
</dbReference>
<evidence type="ECO:0000256" key="1">
    <source>
        <dbReference type="SAM" id="Phobius"/>
    </source>
</evidence>
<dbReference type="PhylomeDB" id="Q9N4Q8"/>
<name>Q9N4Q8_CAEEL</name>
<dbReference type="Gene3D" id="1.20.1070.10">
    <property type="entry name" value="Rhodopsin 7-helix transmembrane proteins"/>
    <property type="match status" value="1"/>
</dbReference>
<evidence type="ECO:0000313" key="2">
    <source>
        <dbReference type="EMBL" id="CCD67435.1"/>
    </source>
</evidence>
<dbReference type="SMR" id="Q9N4Q8"/>
<gene>
    <name evidence="2 4" type="primary">srbc-42</name>
    <name evidence="2" type="ORF">CELE_Y5H2B.4</name>
    <name evidence="4" type="ORF">Y5H2B.4</name>
</gene>
<dbReference type="KEGG" id="cel:CELE_Y5H2B.4"/>
<protein>
    <submittedName>
        <fullName evidence="2">Serpentine Receptor, class BC (Class B-like)</fullName>
    </submittedName>
</protein>
<dbReference type="STRING" id="6239.Y5H2B.4.1"/>
<dbReference type="AlphaFoldDB" id="Q9N4Q8"/>
<dbReference type="Proteomes" id="UP000001940">
    <property type="component" value="Chromosome V"/>
</dbReference>
<evidence type="ECO:0000313" key="3">
    <source>
        <dbReference type="Proteomes" id="UP000001940"/>
    </source>
</evidence>
<dbReference type="CTD" id="189363"/>
<feature type="transmembrane region" description="Helical" evidence="1">
    <location>
        <begin position="54"/>
        <end position="74"/>
    </location>
</feature>
<feature type="transmembrane region" description="Helical" evidence="1">
    <location>
        <begin position="6"/>
        <end position="33"/>
    </location>
</feature>
<dbReference type="Pfam" id="PF10316">
    <property type="entry name" value="7TM_GPCR_Srbc"/>
    <property type="match status" value="1"/>
</dbReference>
<dbReference type="PANTHER" id="PTHR10664:SF2">
    <property type="entry name" value="SERPENTINE RECEPTOR, CLASS BC (CLASS B-LIKE)"/>
    <property type="match status" value="1"/>
</dbReference>
<reference evidence="2 3" key="1">
    <citation type="journal article" date="1998" name="Science">
        <title>Genome sequence of the nematode C. elegans: a platform for investigating biology.</title>
        <authorList>
            <consortium name="The C. elegans sequencing consortium"/>
            <person name="Sulson J.E."/>
            <person name="Waterston R."/>
        </authorList>
    </citation>
    <scope>NUCLEOTIDE SEQUENCE [LARGE SCALE GENOMIC DNA]</scope>
    <source>
        <strain evidence="2 3">Bristol N2</strain>
    </source>
</reference>
<keyword evidence="1" id="KW-0472">Membrane</keyword>
<accession>Q9N4Q8</accession>
<keyword evidence="1" id="KW-1133">Transmembrane helix</keyword>
<proteinExistence type="predicted"/>
<keyword evidence="3" id="KW-1185">Reference proteome</keyword>
<feature type="transmembrane region" description="Helical" evidence="1">
    <location>
        <begin position="156"/>
        <end position="175"/>
    </location>
</feature>
<evidence type="ECO:0000313" key="4">
    <source>
        <dbReference type="WormBase" id="Y5H2B.4"/>
    </source>
</evidence>
<dbReference type="AGR" id="WB:WBGene00021166"/>
<dbReference type="WormBase" id="Y5H2B.4">
    <property type="protein sequence ID" value="CE38124"/>
    <property type="gene ID" value="WBGene00021166"/>
    <property type="gene designation" value="srbc-42"/>
</dbReference>
<feature type="transmembrane region" description="Helical" evidence="1">
    <location>
        <begin position="215"/>
        <end position="233"/>
    </location>
</feature>
<dbReference type="InParanoid" id="Q9N4Q8"/>
<keyword evidence="2" id="KW-0675">Receptor</keyword>
<dbReference type="HOGENOM" id="CLU_059075_1_0_1"/>
<dbReference type="GeneID" id="189363"/>
<feature type="transmembrane region" description="Helical" evidence="1">
    <location>
        <begin position="125"/>
        <end position="149"/>
    </location>
</feature>
<dbReference type="InterPro" id="IPR019420">
    <property type="entry name" value="7TM_GPCR_serpentine_rcpt_Srbc"/>
</dbReference>
<dbReference type="PANTHER" id="PTHR10664">
    <property type="entry name" value="SERPENTINE RECEPTOR-C.ELEGANS"/>
    <property type="match status" value="1"/>
</dbReference>
<sequence>MDNQPIMNVSALIVTAIGVFSSLFAFAMNIYILKNFERKKNDMALFRFRFFLDVVLGSTTAVYLASMGISAVYIKESTEFANFVFHIGFFTSNIGVSRSLITLAISIERFVAVYFPILFLQKHPFFPNSVIPIIAIGYGVFEYPVLYSFCNFELNIPYGCVTLSCSLNLCFYQYWTTYKTIVYILTFLSTIVLTCKLLLKIHESQSNNLTRANRLALIDCIVIFLFDFFPILFEKLVTQKNIFTPRNLGSYSTVTKLSGCAVEAFLVYRTVIRKQDFVNEATTSKVSSILVVKKVTS</sequence>
<dbReference type="RefSeq" id="NP_503596.2">
    <property type="nucleotide sequence ID" value="NM_071195.2"/>
</dbReference>
<feature type="transmembrane region" description="Helical" evidence="1">
    <location>
        <begin position="181"/>
        <end position="199"/>
    </location>
</feature>
<dbReference type="PaxDb" id="6239-Y5H2B.4"/>
<dbReference type="UCSC" id="Y5H2B.4">
    <property type="organism name" value="c. elegans"/>
</dbReference>
<organism evidence="2 3">
    <name type="scientific">Caenorhabditis elegans</name>
    <dbReference type="NCBI Taxonomy" id="6239"/>
    <lineage>
        <taxon>Eukaryota</taxon>
        <taxon>Metazoa</taxon>
        <taxon>Ecdysozoa</taxon>
        <taxon>Nematoda</taxon>
        <taxon>Chromadorea</taxon>
        <taxon>Rhabditida</taxon>
        <taxon>Rhabditina</taxon>
        <taxon>Rhabditomorpha</taxon>
        <taxon>Rhabditoidea</taxon>
        <taxon>Rhabditidae</taxon>
        <taxon>Peloderinae</taxon>
        <taxon>Caenorhabditis</taxon>
    </lineage>
</organism>